<evidence type="ECO:0000313" key="2">
    <source>
        <dbReference type="Proteomes" id="UP001501251"/>
    </source>
</evidence>
<dbReference type="RefSeq" id="WP_344920649.1">
    <property type="nucleotide sequence ID" value="NZ_BAABAQ010000010.1"/>
</dbReference>
<dbReference type="Proteomes" id="UP001501251">
    <property type="component" value="Unassembled WGS sequence"/>
</dbReference>
<gene>
    <name evidence="1" type="ORF">GCM10022252_51730</name>
</gene>
<comment type="caution">
    <text evidence="1">The sequence shown here is derived from an EMBL/GenBank/DDBJ whole genome shotgun (WGS) entry which is preliminary data.</text>
</comment>
<evidence type="ECO:0000313" key="1">
    <source>
        <dbReference type="EMBL" id="GAA4199649.1"/>
    </source>
</evidence>
<reference evidence="2" key="1">
    <citation type="journal article" date="2019" name="Int. J. Syst. Evol. Microbiol.">
        <title>The Global Catalogue of Microorganisms (GCM) 10K type strain sequencing project: providing services to taxonomists for standard genome sequencing and annotation.</title>
        <authorList>
            <consortium name="The Broad Institute Genomics Platform"/>
            <consortium name="The Broad Institute Genome Sequencing Center for Infectious Disease"/>
            <person name="Wu L."/>
            <person name="Ma J."/>
        </authorList>
    </citation>
    <scope>NUCLEOTIDE SEQUENCE [LARGE SCALE GENOMIC DNA]</scope>
    <source>
        <strain evidence="2">JCM 17388</strain>
    </source>
</reference>
<sequence>MSVRLLFDRFDDIRGRIDIGDVRQAGDMPGYDDGAAVVPQGNWMALSEEEAERFRPAAATSPNTMVELVNQNLPVFASDDLPDRLDAATALDPLAGHWPRRRLACAVGPPGRLTSTEDSTTGHRIGLHIDNFDQQPYSTRQDSRRRLCLNLGPGTRYLLVGDLDIKEICRALGCDQDGYYPHTDDLRRYVAEGHPLRCLRIRLDPGEGYIAPTEFLPHDGSTSDAQTWSLAAFCWAEPNAPHLCTVLFDFLFF</sequence>
<proteinExistence type="predicted"/>
<accession>A0ABP8B6W1</accession>
<keyword evidence="2" id="KW-1185">Reference proteome</keyword>
<dbReference type="EMBL" id="BAABAQ010000010">
    <property type="protein sequence ID" value="GAA4199649.1"/>
    <property type="molecule type" value="Genomic_DNA"/>
</dbReference>
<name>A0ABP8B6W1_9ACTN</name>
<protein>
    <submittedName>
        <fullName evidence="1">Uncharacterized protein</fullName>
    </submittedName>
</protein>
<organism evidence="1 2">
    <name type="scientific">Streptosporangium oxazolinicum</name>
    <dbReference type="NCBI Taxonomy" id="909287"/>
    <lineage>
        <taxon>Bacteria</taxon>
        <taxon>Bacillati</taxon>
        <taxon>Actinomycetota</taxon>
        <taxon>Actinomycetes</taxon>
        <taxon>Streptosporangiales</taxon>
        <taxon>Streptosporangiaceae</taxon>
        <taxon>Streptosporangium</taxon>
    </lineage>
</organism>